<keyword evidence="5 7" id="KW-1133">Transmembrane helix</keyword>
<dbReference type="RefSeq" id="WP_006966485.1">
    <property type="nucleotide sequence ID" value="NZ_APJX01000005.1"/>
</dbReference>
<proteinExistence type="inferred from homology"/>
<evidence type="ECO:0000256" key="5">
    <source>
        <dbReference type="ARBA" id="ARBA00022989"/>
    </source>
</evidence>
<dbReference type="PANTHER" id="PTHR30188:SF4">
    <property type="entry name" value="PROTEIN TRIGALACTOSYLDIACYLGLYCEROL 1, CHLOROPLASTIC"/>
    <property type="match status" value="1"/>
</dbReference>
<evidence type="ECO:0000256" key="6">
    <source>
        <dbReference type="ARBA" id="ARBA00023136"/>
    </source>
</evidence>
<dbReference type="GO" id="GO:0043190">
    <property type="term" value="C:ATP-binding cassette (ABC) transporter complex"/>
    <property type="evidence" value="ECO:0007669"/>
    <property type="project" value="InterPro"/>
</dbReference>
<dbReference type="NCBIfam" id="TIGR00056">
    <property type="entry name" value="MlaE family lipid ABC transporter permease subunit"/>
    <property type="match status" value="1"/>
</dbReference>
<dbReference type="PANTHER" id="PTHR30188">
    <property type="entry name" value="ABC TRANSPORTER PERMEASE PROTEIN-RELATED"/>
    <property type="match status" value="1"/>
</dbReference>
<protein>
    <submittedName>
        <fullName evidence="8">Putative ABC transporter permease protein</fullName>
    </submittedName>
</protein>
<reference evidence="8 9" key="1">
    <citation type="journal article" date="2013" name="Genome Announc.">
        <title>Draft Genome Sequence of Desulfotignum phosphitoxidans DSM 13687 Strain FiPS-3.</title>
        <authorList>
            <person name="Poehlein A."/>
            <person name="Daniel R."/>
            <person name="Simeonova D.D."/>
        </authorList>
    </citation>
    <scope>NUCLEOTIDE SEQUENCE [LARGE SCALE GENOMIC DNA]</scope>
    <source>
        <strain evidence="8 9">DSM 13687</strain>
    </source>
</reference>
<evidence type="ECO:0000256" key="2">
    <source>
        <dbReference type="ARBA" id="ARBA00007556"/>
    </source>
</evidence>
<feature type="transmembrane region" description="Helical" evidence="7">
    <location>
        <begin position="85"/>
        <end position="108"/>
    </location>
</feature>
<dbReference type="PATRIC" id="fig|1286635.3.peg.2756"/>
<evidence type="ECO:0000313" key="9">
    <source>
        <dbReference type="Proteomes" id="UP000014216"/>
    </source>
</evidence>
<feature type="transmembrane region" description="Helical" evidence="7">
    <location>
        <begin position="148"/>
        <end position="178"/>
    </location>
</feature>
<comment type="caution">
    <text evidence="8">The sequence shown here is derived from an EMBL/GenBank/DDBJ whole genome shotgun (WGS) entry which is preliminary data.</text>
</comment>
<dbReference type="GO" id="GO:0005548">
    <property type="term" value="F:phospholipid transporter activity"/>
    <property type="evidence" value="ECO:0007669"/>
    <property type="project" value="TreeGrafter"/>
</dbReference>
<dbReference type="InterPro" id="IPR030802">
    <property type="entry name" value="Permease_MalE"/>
</dbReference>
<evidence type="ECO:0000256" key="4">
    <source>
        <dbReference type="ARBA" id="ARBA00022692"/>
    </source>
</evidence>
<feature type="transmembrane region" description="Helical" evidence="7">
    <location>
        <begin position="243"/>
        <end position="262"/>
    </location>
</feature>
<sequence>MITRLIETIGSPFSSYIESTGRLIRFFLAGIRQIAVLPFQGNKTLDQIGFIGAKSLFVILLTGLFTGMVLGLQGYYSLVDFGSEAALGAAVALSLIRELGPVLTAIMITARAGSAMTAEIGVMRMSEQIDALVTMQINPVRFIFSPRILAALISFPLLTAFFDVVGIFGGFLSGSLLMGINETVYMDKVIQSVKMIDIWGGFIKSFVFALVVATICCYRGYFAHMNNQGQTGAKGVSLATTSAVVQSCIWILIFDYAITYFLV</sequence>
<evidence type="ECO:0000313" key="8">
    <source>
        <dbReference type="EMBL" id="EMS79355.1"/>
    </source>
</evidence>
<keyword evidence="9" id="KW-1185">Reference proteome</keyword>
<feature type="transmembrane region" description="Helical" evidence="7">
    <location>
        <begin position="198"/>
        <end position="222"/>
    </location>
</feature>
<evidence type="ECO:0000256" key="7">
    <source>
        <dbReference type="RuleBase" id="RU362044"/>
    </source>
</evidence>
<name>S0FX99_9BACT</name>
<comment type="subcellular location">
    <subcellularLocation>
        <location evidence="1">Membrane</location>
        <topology evidence="1">Multi-pass membrane protein</topology>
    </subcellularLocation>
</comment>
<dbReference type="OrthoDB" id="9805022at2"/>
<accession>S0FX99</accession>
<evidence type="ECO:0000256" key="1">
    <source>
        <dbReference type="ARBA" id="ARBA00004141"/>
    </source>
</evidence>
<dbReference type="Pfam" id="PF02405">
    <property type="entry name" value="MlaE"/>
    <property type="match status" value="1"/>
</dbReference>
<dbReference type="Proteomes" id="UP000014216">
    <property type="component" value="Unassembled WGS sequence"/>
</dbReference>
<comment type="similarity">
    <text evidence="2 7">Belongs to the MlaE permease family.</text>
</comment>
<keyword evidence="3" id="KW-0813">Transport</keyword>
<keyword evidence="4 7" id="KW-0812">Transmembrane</keyword>
<keyword evidence="6 7" id="KW-0472">Membrane</keyword>
<organism evidence="8 9">
    <name type="scientific">Desulfotignum phosphitoxidans DSM 13687</name>
    <dbReference type="NCBI Taxonomy" id="1286635"/>
    <lineage>
        <taxon>Bacteria</taxon>
        <taxon>Pseudomonadati</taxon>
        <taxon>Thermodesulfobacteriota</taxon>
        <taxon>Desulfobacteria</taxon>
        <taxon>Desulfobacterales</taxon>
        <taxon>Desulfobacteraceae</taxon>
        <taxon>Desulfotignum</taxon>
    </lineage>
</organism>
<gene>
    <name evidence="8" type="ORF">Dpo_5c02820</name>
</gene>
<dbReference type="AlphaFoldDB" id="S0FX99"/>
<evidence type="ECO:0000256" key="3">
    <source>
        <dbReference type="ARBA" id="ARBA00022448"/>
    </source>
</evidence>
<dbReference type="EMBL" id="APJX01000005">
    <property type="protein sequence ID" value="EMS79355.1"/>
    <property type="molecule type" value="Genomic_DNA"/>
</dbReference>
<feature type="transmembrane region" description="Helical" evidence="7">
    <location>
        <begin position="56"/>
        <end position="79"/>
    </location>
</feature>
<dbReference type="InterPro" id="IPR003453">
    <property type="entry name" value="ABC_MlaE_roteobac"/>
</dbReference>